<dbReference type="InterPro" id="IPR018577">
    <property type="entry name" value="Restrct_endonuc_II_Bpu10I"/>
</dbReference>
<evidence type="ECO:0000313" key="1">
    <source>
        <dbReference type="EMBL" id="CAA74998.1"/>
    </source>
</evidence>
<protein>
    <submittedName>
        <fullName evidence="1">Bpu10I restriction endonuclease alpha subunit</fullName>
    </submittedName>
</protein>
<name>O52851_BACPU</name>
<reference evidence="1" key="1">
    <citation type="journal article" date="1998" name="Nucleic Acids Res.">
        <title>Cloning and analysis of the four genes coding for Bpu10I restriction-modification enzymes.</title>
        <authorList>
            <person name="Stankevicius K."/>
            <person name="Lubys A."/>
            <person name="Timinskas A."/>
            <person name="Vaitkevicius D."/>
            <person name="Janulaitis A."/>
        </authorList>
    </citation>
    <scope>NUCLEOTIDE SEQUENCE</scope>
</reference>
<dbReference type="EMBL" id="Y14683">
    <property type="protein sequence ID" value="CAA74998.1"/>
    <property type="molecule type" value="Genomic_DNA"/>
</dbReference>
<keyword evidence="1" id="KW-0540">Nuclease</keyword>
<dbReference type="Pfam" id="PF09549">
    <property type="entry name" value="RE_Bpu10I"/>
    <property type="match status" value="1"/>
</dbReference>
<sequence length="294" mass="33994">MGVEQEWIKNITDMYQSPELIPSHASNLLHQLKREKRNEKLKKALEIITPNYISYISILLNNHNMTRKEIVILVDALNEYMNTLRHPSVKSVFSHQADFYSSVLPEFFNLLFRNLIKGLNEKIKVNSQKDIIIDCIFDPYNEGRVVFKKKRVDVAIILKNKFVFNNVEISDFAIPLVAIEIKTNLDKNMLSGIEQSVDSLKETFPLCLYYCITELADFAIEKQNYASTHIDEVFILRKQKRGPVRRGTPLEVVHADLILEVVEQVGEHLSKFKDPIKTLKARMTEGYLIKGKGK</sequence>
<keyword evidence="1" id="KW-0378">Hydrolase</keyword>
<gene>
    <name evidence="1" type="primary">bpu10IR(a)</name>
</gene>
<keyword evidence="1" id="KW-0255">Endonuclease</keyword>
<dbReference type="GO" id="GO:0004519">
    <property type="term" value="F:endonuclease activity"/>
    <property type="evidence" value="ECO:0007669"/>
    <property type="project" value="UniProtKB-KW"/>
</dbReference>
<organism evidence="1">
    <name type="scientific">Bacillus pumilus</name>
    <name type="common">Bacillus mesentericus</name>
    <dbReference type="NCBI Taxonomy" id="1408"/>
    <lineage>
        <taxon>Bacteria</taxon>
        <taxon>Bacillati</taxon>
        <taxon>Bacillota</taxon>
        <taxon>Bacilli</taxon>
        <taxon>Bacillales</taxon>
        <taxon>Bacillaceae</taxon>
        <taxon>Bacillus</taxon>
    </lineage>
</organism>
<dbReference type="REBASE" id="298">
    <property type="entry name" value="Bpu10I"/>
</dbReference>
<dbReference type="AlphaFoldDB" id="O52851"/>
<proteinExistence type="predicted"/>
<accession>O52851</accession>